<sequence>MREQGQLSLVLVHPSYPQRHHSQEKKVIASILEKSVYRATDLVSILNEDDFLLGLFNLNKSGTDVIVDRIIAQTNELKQQFGIEIWAGGFNLSPNKDIRLETVFDELQLFINSPDIHNEKHFSISEYQHH</sequence>
<accession>A0A2S0VV94</accession>
<gene>
    <name evidence="1" type="ORF">C2869_17425</name>
</gene>
<evidence type="ECO:0000313" key="1">
    <source>
        <dbReference type="EMBL" id="AWB68092.1"/>
    </source>
</evidence>
<reference evidence="1 2" key="1">
    <citation type="submission" date="2018-01" db="EMBL/GenBank/DDBJ databases">
        <title>Genome sequence of a Cantenovulum-like bacteria.</title>
        <authorList>
            <person name="Tan W.R."/>
            <person name="Lau N.-S."/>
            <person name="Go F."/>
            <person name="Amirul A.-A.A."/>
        </authorList>
    </citation>
    <scope>NUCLEOTIDE SEQUENCE [LARGE SCALE GENOMIC DNA]</scope>
    <source>
        <strain evidence="1 2">CCB-QB4</strain>
    </source>
</reference>
<dbReference type="KEGG" id="cate:C2869_17425"/>
<evidence type="ECO:0000313" key="2">
    <source>
        <dbReference type="Proteomes" id="UP000244441"/>
    </source>
</evidence>
<protein>
    <recommendedName>
        <fullName evidence="3">GGDEF domain-containing protein</fullName>
    </recommendedName>
</protein>
<dbReference type="Proteomes" id="UP000244441">
    <property type="component" value="Chromosome"/>
</dbReference>
<dbReference type="EMBL" id="CP026604">
    <property type="protein sequence ID" value="AWB68092.1"/>
    <property type="molecule type" value="Genomic_DNA"/>
</dbReference>
<organism evidence="1 2">
    <name type="scientific">Saccharobesus litoralis</name>
    <dbReference type="NCBI Taxonomy" id="2172099"/>
    <lineage>
        <taxon>Bacteria</taxon>
        <taxon>Pseudomonadati</taxon>
        <taxon>Pseudomonadota</taxon>
        <taxon>Gammaproteobacteria</taxon>
        <taxon>Alteromonadales</taxon>
        <taxon>Alteromonadaceae</taxon>
        <taxon>Saccharobesus</taxon>
    </lineage>
</organism>
<keyword evidence="2" id="KW-1185">Reference proteome</keyword>
<evidence type="ECO:0008006" key="3">
    <source>
        <dbReference type="Google" id="ProtNLM"/>
    </source>
</evidence>
<proteinExistence type="predicted"/>
<name>A0A2S0VV94_9ALTE</name>
<dbReference type="AlphaFoldDB" id="A0A2S0VV94"/>